<dbReference type="EMBL" id="LR594035">
    <property type="protein sequence ID" value="VTS14052.1"/>
    <property type="molecule type" value="Genomic_DNA"/>
</dbReference>
<evidence type="ECO:0000313" key="2">
    <source>
        <dbReference type="Proteomes" id="UP000304914"/>
    </source>
</evidence>
<dbReference type="AlphaFoldDB" id="A0A4U9XMB9"/>
<reference evidence="1 2" key="1">
    <citation type="submission" date="2019-05" db="EMBL/GenBank/DDBJ databases">
        <authorList>
            <consortium name="Pathogen Informatics"/>
        </authorList>
    </citation>
    <scope>NUCLEOTIDE SEQUENCE [LARGE SCALE GENOMIC DNA]</scope>
    <source>
        <strain evidence="1 2">NCTC5385</strain>
    </source>
</reference>
<name>A0A4U9XMB9_9STRE</name>
<sequence>MTKKEVIAFLTEQRDLRLVGYEWGKDDISEFEKWQLAQANKFLDVIEWIEEEVEE</sequence>
<organism evidence="1 2">
    <name type="scientific">Streptococcus pseudoporcinus</name>
    <dbReference type="NCBI Taxonomy" id="361101"/>
    <lineage>
        <taxon>Bacteria</taxon>
        <taxon>Bacillati</taxon>
        <taxon>Bacillota</taxon>
        <taxon>Bacilli</taxon>
        <taxon>Lactobacillales</taxon>
        <taxon>Streptococcaceae</taxon>
        <taxon>Streptococcus</taxon>
    </lineage>
</organism>
<accession>A0A4U9XMB9</accession>
<proteinExistence type="predicted"/>
<protein>
    <submittedName>
        <fullName evidence="1">Uncharacterized protein</fullName>
    </submittedName>
</protein>
<dbReference type="RefSeq" id="WP_138067963.1">
    <property type="nucleotide sequence ID" value="NZ_LR594035.1"/>
</dbReference>
<dbReference type="Proteomes" id="UP000304914">
    <property type="component" value="Chromosome"/>
</dbReference>
<evidence type="ECO:0000313" key="1">
    <source>
        <dbReference type="EMBL" id="VTS14052.1"/>
    </source>
</evidence>
<gene>
    <name evidence="1" type="ORF">NCTC5385_00299</name>
</gene>